<protein>
    <recommendedName>
        <fullName evidence="7 14">Ribonuclease HII</fullName>
        <shortName evidence="14">RNase HII</shortName>
        <ecNumber evidence="6 14">3.1.26.4</ecNumber>
    </recommendedName>
</protein>
<sequence>MTSRSSLPRWPTLNLERRSDGRVCGIDEAGCAPLAGPVVAAAVVLPPGPKPTALRGLTDSKLLSAEKREDFFRRIQDIAQVGVGMASVEEIDTLNIHHADLLAMKRAFEALPASPDHALVDGRSKPALGCNVEAIVKGDRRSLSIAAASVVAKVTRDRMMRELAGRFPDYGWHTNVGYGTDAHYLGLLRKGPTEHHRRSFAPVNTIFSPMATAWQRFRFEPVQDAASADGLDLFFLRNDLYAVFDRRGRHIGLVKNLRGCWTFRAIGYHDGGKPETGTGPFSRYDGMRVEAPQAQMVIRLLSTG</sequence>
<name>A0A845V1E1_9GAMM</name>
<dbReference type="GO" id="GO:0030145">
    <property type="term" value="F:manganese ion binding"/>
    <property type="evidence" value="ECO:0007669"/>
    <property type="project" value="UniProtKB-UniRule"/>
</dbReference>
<evidence type="ECO:0000256" key="4">
    <source>
        <dbReference type="ARBA" id="ARBA00004496"/>
    </source>
</evidence>
<evidence type="ECO:0000256" key="1">
    <source>
        <dbReference type="ARBA" id="ARBA00000077"/>
    </source>
</evidence>
<dbReference type="AlphaFoldDB" id="A0A845V1E1"/>
<comment type="cofactor">
    <cofactor evidence="14 15">
        <name>Mn(2+)</name>
        <dbReference type="ChEBI" id="CHEBI:29035"/>
    </cofactor>
    <cofactor evidence="14 15">
        <name>Mg(2+)</name>
        <dbReference type="ChEBI" id="CHEBI:18420"/>
    </cofactor>
    <text evidence="14 15">Manganese or magnesium. Binds 1 divalent metal ion per monomer in the absence of substrate. May bind a second metal ion after substrate binding.</text>
</comment>
<feature type="binding site" evidence="14 15">
    <location>
        <position position="121"/>
    </location>
    <ligand>
        <name>a divalent metal cation</name>
        <dbReference type="ChEBI" id="CHEBI:60240"/>
    </ligand>
</feature>
<dbReference type="RefSeq" id="WP_164212284.1">
    <property type="nucleotide sequence ID" value="NZ_JAAGSC010000044.1"/>
</dbReference>
<reference evidence="18 19" key="1">
    <citation type="submission" date="2020-02" db="EMBL/GenBank/DDBJ databases">
        <authorList>
            <person name="Zhang X.-Y."/>
        </authorList>
    </citation>
    <scope>NUCLEOTIDE SEQUENCE [LARGE SCALE GENOMIC DNA]</scope>
    <source>
        <strain evidence="18 19">C33</strain>
    </source>
</reference>
<dbReference type="Gene3D" id="3.30.420.10">
    <property type="entry name" value="Ribonuclease H-like superfamily/Ribonuclease H"/>
    <property type="match status" value="1"/>
</dbReference>
<comment type="catalytic activity">
    <reaction evidence="1 14 15 16">
        <text>Endonucleolytic cleavage to 5'-phosphomonoester.</text>
        <dbReference type="EC" id="3.1.26.4"/>
    </reaction>
</comment>
<evidence type="ECO:0000256" key="7">
    <source>
        <dbReference type="ARBA" id="ARBA00019179"/>
    </source>
</evidence>
<comment type="caution">
    <text evidence="18">The sequence shown here is derived from an EMBL/GenBank/DDBJ whole genome shotgun (WGS) entry which is preliminary data.</text>
</comment>
<dbReference type="InterPro" id="IPR024567">
    <property type="entry name" value="RNase_HII/HIII_dom"/>
</dbReference>
<evidence type="ECO:0000256" key="9">
    <source>
        <dbReference type="ARBA" id="ARBA00022722"/>
    </source>
</evidence>
<evidence type="ECO:0000256" key="11">
    <source>
        <dbReference type="ARBA" id="ARBA00022759"/>
    </source>
</evidence>
<evidence type="ECO:0000256" key="2">
    <source>
        <dbReference type="ARBA" id="ARBA00001946"/>
    </source>
</evidence>
<evidence type="ECO:0000256" key="14">
    <source>
        <dbReference type="HAMAP-Rule" id="MF_00052"/>
    </source>
</evidence>
<proteinExistence type="inferred from homology"/>
<comment type="similarity">
    <text evidence="5 14 16">Belongs to the RNase HII family.</text>
</comment>
<evidence type="ECO:0000256" key="12">
    <source>
        <dbReference type="ARBA" id="ARBA00022801"/>
    </source>
</evidence>
<dbReference type="Proteomes" id="UP000484885">
    <property type="component" value="Unassembled WGS sequence"/>
</dbReference>
<evidence type="ECO:0000259" key="17">
    <source>
        <dbReference type="PROSITE" id="PS51975"/>
    </source>
</evidence>
<dbReference type="InterPro" id="IPR001352">
    <property type="entry name" value="RNase_HII/HIII"/>
</dbReference>
<evidence type="ECO:0000256" key="6">
    <source>
        <dbReference type="ARBA" id="ARBA00012180"/>
    </source>
</evidence>
<evidence type="ECO:0000256" key="3">
    <source>
        <dbReference type="ARBA" id="ARBA00004065"/>
    </source>
</evidence>
<keyword evidence="12 14" id="KW-0378">Hydrolase</keyword>
<dbReference type="GO" id="GO:0006298">
    <property type="term" value="P:mismatch repair"/>
    <property type="evidence" value="ECO:0007669"/>
    <property type="project" value="TreeGrafter"/>
</dbReference>
<dbReference type="PROSITE" id="PS51975">
    <property type="entry name" value="RNASE_H_2"/>
    <property type="match status" value="1"/>
</dbReference>
<keyword evidence="11 14" id="KW-0255">Endonuclease</keyword>
<keyword evidence="8 14" id="KW-0963">Cytoplasm</keyword>
<dbReference type="GO" id="GO:0004523">
    <property type="term" value="F:RNA-DNA hybrid ribonuclease activity"/>
    <property type="evidence" value="ECO:0007669"/>
    <property type="project" value="UniProtKB-UniRule"/>
</dbReference>
<dbReference type="GO" id="GO:0003723">
    <property type="term" value="F:RNA binding"/>
    <property type="evidence" value="ECO:0007669"/>
    <property type="project" value="UniProtKB-UniRule"/>
</dbReference>
<evidence type="ECO:0000256" key="16">
    <source>
        <dbReference type="RuleBase" id="RU003515"/>
    </source>
</evidence>
<evidence type="ECO:0000313" key="19">
    <source>
        <dbReference type="Proteomes" id="UP000484885"/>
    </source>
</evidence>
<dbReference type="InterPro" id="IPR036397">
    <property type="entry name" value="RNaseH_sf"/>
</dbReference>
<gene>
    <name evidence="14" type="primary">rnhB</name>
    <name evidence="18" type="ORF">G3I74_14285</name>
</gene>
<feature type="domain" description="RNase H type-2" evidence="17">
    <location>
        <begin position="21"/>
        <end position="212"/>
    </location>
</feature>
<dbReference type="EMBL" id="JAAGSC010000044">
    <property type="protein sequence ID" value="NDY96898.1"/>
    <property type="molecule type" value="Genomic_DNA"/>
</dbReference>
<comment type="function">
    <text evidence="3 14 16">Endonuclease that specifically degrades the RNA of RNA-DNA hybrids.</text>
</comment>
<dbReference type="InterPro" id="IPR012337">
    <property type="entry name" value="RNaseH-like_sf"/>
</dbReference>
<dbReference type="GO" id="GO:0005737">
    <property type="term" value="C:cytoplasm"/>
    <property type="evidence" value="ECO:0007669"/>
    <property type="project" value="UniProtKB-SubCell"/>
</dbReference>
<evidence type="ECO:0000313" key="18">
    <source>
        <dbReference type="EMBL" id="NDY96898.1"/>
    </source>
</evidence>
<dbReference type="SUPFAM" id="SSF53098">
    <property type="entry name" value="Ribonuclease H-like"/>
    <property type="match status" value="1"/>
</dbReference>
<dbReference type="NCBIfam" id="NF000595">
    <property type="entry name" value="PRK00015.1-3"/>
    <property type="match status" value="1"/>
</dbReference>
<keyword evidence="13 14" id="KW-0464">Manganese</keyword>
<accession>A0A845V1E1</accession>
<organism evidence="18 19">
    <name type="scientific">Wenzhouxiangella limi</name>
    <dbReference type="NCBI Taxonomy" id="2707351"/>
    <lineage>
        <taxon>Bacteria</taxon>
        <taxon>Pseudomonadati</taxon>
        <taxon>Pseudomonadota</taxon>
        <taxon>Gammaproteobacteria</taxon>
        <taxon>Chromatiales</taxon>
        <taxon>Wenzhouxiangellaceae</taxon>
        <taxon>Wenzhouxiangella</taxon>
    </lineage>
</organism>
<dbReference type="GO" id="GO:0043137">
    <property type="term" value="P:DNA replication, removal of RNA primer"/>
    <property type="evidence" value="ECO:0007669"/>
    <property type="project" value="TreeGrafter"/>
</dbReference>
<dbReference type="PANTHER" id="PTHR10954">
    <property type="entry name" value="RIBONUCLEASE H2 SUBUNIT A"/>
    <property type="match status" value="1"/>
</dbReference>
<dbReference type="EC" id="3.1.26.4" evidence="6 14"/>
<dbReference type="HAMAP" id="MF_00052_B">
    <property type="entry name" value="RNase_HII_B"/>
    <property type="match status" value="1"/>
</dbReference>
<dbReference type="CDD" id="cd07182">
    <property type="entry name" value="RNase_HII_bacteria_HII_like"/>
    <property type="match status" value="1"/>
</dbReference>
<keyword evidence="9 14" id="KW-0540">Nuclease</keyword>
<feature type="binding site" evidence="14 15">
    <location>
        <position position="28"/>
    </location>
    <ligand>
        <name>a divalent metal cation</name>
        <dbReference type="ChEBI" id="CHEBI:60240"/>
    </ligand>
</feature>
<dbReference type="InterPro" id="IPR022898">
    <property type="entry name" value="RNase_HII"/>
</dbReference>
<dbReference type="GO" id="GO:0032299">
    <property type="term" value="C:ribonuclease H2 complex"/>
    <property type="evidence" value="ECO:0007669"/>
    <property type="project" value="TreeGrafter"/>
</dbReference>
<keyword evidence="10 14" id="KW-0479">Metal-binding</keyword>
<dbReference type="PANTHER" id="PTHR10954:SF18">
    <property type="entry name" value="RIBONUCLEASE HII"/>
    <property type="match status" value="1"/>
</dbReference>
<keyword evidence="19" id="KW-1185">Reference proteome</keyword>
<evidence type="ECO:0000256" key="10">
    <source>
        <dbReference type="ARBA" id="ARBA00022723"/>
    </source>
</evidence>
<dbReference type="Pfam" id="PF01351">
    <property type="entry name" value="RNase_HII"/>
    <property type="match status" value="1"/>
</dbReference>
<evidence type="ECO:0000256" key="8">
    <source>
        <dbReference type="ARBA" id="ARBA00022490"/>
    </source>
</evidence>
<comment type="subcellular location">
    <subcellularLocation>
        <location evidence="4 14">Cytoplasm</location>
    </subcellularLocation>
</comment>
<evidence type="ECO:0000256" key="15">
    <source>
        <dbReference type="PROSITE-ProRule" id="PRU01319"/>
    </source>
</evidence>
<evidence type="ECO:0000256" key="13">
    <source>
        <dbReference type="ARBA" id="ARBA00023211"/>
    </source>
</evidence>
<comment type="cofactor">
    <cofactor evidence="2">
        <name>Mg(2+)</name>
        <dbReference type="ChEBI" id="CHEBI:18420"/>
    </cofactor>
</comment>
<feature type="binding site" evidence="14 15">
    <location>
        <position position="27"/>
    </location>
    <ligand>
        <name>a divalent metal cation</name>
        <dbReference type="ChEBI" id="CHEBI:60240"/>
    </ligand>
</feature>
<evidence type="ECO:0000256" key="5">
    <source>
        <dbReference type="ARBA" id="ARBA00007383"/>
    </source>
</evidence>